<evidence type="ECO:0000256" key="4">
    <source>
        <dbReference type="ARBA" id="ARBA00022807"/>
    </source>
</evidence>
<keyword evidence="5" id="KW-1133">Transmembrane helix</keyword>
<dbReference type="Proteomes" id="UP000182762">
    <property type="component" value="Unassembled WGS sequence"/>
</dbReference>
<evidence type="ECO:0000256" key="1">
    <source>
        <dbReference type="ARBA" id="ARBA00007074"/>
    </source>
</evidence>
<dbReference type="InterPro" id="IPR023346">
    <property type="entry name" value="Lysozyme-like_dom_sf"/>
</dbReference>
<comment type="similarity">
    <text evidence="1">Belongs to the peptidase C40 family.</text>
</comment>
<gene>
    <name evidence="7" type="ORF">SAMN02745910_04655</name>
</gene>
<dbReference type="SUPFAM" id="SSF54001">
    <property type="entry name" value="Cysteine proteinases"/>
    <property type="match status" value="1"/>
</dbReference>
<evidence type="ECO:0000256" key="3">
    <source>
        <dbReference type="ARBA" id="ARBA00022801"/>
    </source>
</evidence>
<dbReference type="Gene3D" id="1.10.530.10">
    <property type="match status" value="1"/>
</dbReference>
<dbReference type="Pfam" id="PF13702">
    <property type="entry name" value="Lysozyme_like"/>
    <property type="match status" value="1"/>
</dbReference>
<evidence type="ECO:0000313" key="7">
    <source>
        <dbReference type="EMBL" id="SFQ86504.1"/>
    </source>
</evidence>
<dbReference type="InterPro" id="IPR051202">
    <property type="entry name" value="Peptidase_C40"/>
</dbReference>
<keyword evidence="5" id="KW-0812">Transmembrane</keyword>
<dbReference type="Gene3D" id="3.90.1720.10">
    <property type="entry name" value="endopeptidase domain like (from Nostoc punctiforme)"/>
    <property type="match status" value="1"/>
</dbReference>
<feature type="domain" description="NlpC/P60" evidence="6">
    <location>
        <begin position="231"/>
        <end position="352"/>
    </location>
</feature>
<keyword evidence="5" id="KW-0472">Membrane</keyword>
<evidence type="ECO:0000256" key="2">
    <source>
        <dbReference type="ARBA" id="ARBA00022670"/>
    </source>
</evidence>
<dbReference type="InterPro" id="IPR000064">
    <property type="entry name" value="NLP_P60_dom"/>
</dbReference>
<evidence type="ECO:0000256" key="5">
    <source>
        <dbReference type="SAM" id="Phobius"/>
    </source>
</evidence>
<accession>A0A1I6C021</accession>
<keyword evidence="2" id="KW-0645">Protease</keyword>
<dbReference type="InterPro" id="IPR047194">
    <property type="entry name" value="CwlT-like_lysozyme"/>
</dbReference>
<dbReference type="Pfam" id="PF00877">
    <property type="entry name" value="NLPC_P60"/>
    <property type="match status" value="1"/>
</dbReference>
<evidence type="ECO:0000313" key="8">
    <source>
        <dbReference type="Proteomes" id="UP000182762"/>
    </source>
</evidence>
<dbReference type="PANTHER" id="PTHR47053:SF5">
    <property type="entry name" value="BIFUNCTIONAL MURAMIDASE_DL-ENDOPEPTIDASE CWLT"/>
    <property type="match status" value="1"/>
</dbReference>
<proteinExistence type="inferred from homology"/>
<comment type="caution">
    <text evidence="7">The sequence shown here is derived from an EMBL/GenBank/DDBJ whole genome shotgun (WGS) entry which is preliminary data.</text>
</comment>
<sequence length="352" mass="38323">MAVISTKVAIMAAREWKWLVGGILAFIAFIVIAIMGIGSSTEEPKTVPQYGSQQLSEAVLAYQEPIQNELAKYGLEDMTPVLLAILQQESGGYLSRDIFQASESLGLPPNSITDPMYSIQVGVKYFSNVYKQGTAKGVDVQTIIQSYNMGGGYINFVASHGGTHSEELAKQFSSMQMSKNPGMYTCGGDTSNFRYPYCYGDFTYATKVFAYVSAPGGTEGGAVATGSALGQDKYETIYNEVLKYEGYPYAWGGTTPATSFDCSGLTKWAYAKIGINIPRTAQLQYNASQRIQKSDLKPGDLIFFKTASYSAVTHVGIYVGDNRMYDSNNGGIGFSELNNYWAPKIVGYGRFS</sequence>
<dbReference type="PANTHER" id="PTHR47053">
    <property type="entry name" value="MUREIN DD-ENDOPEPTIDASE MEPH-RELATED"/>
    <property type="match status" value="1"/>
</dbReference>
<evidence type="ECO:0000259" key="6">
    <source>
        <dbReference type="PROSITE" id="PS51935"/>
    </source>
</evidence>
<dbReference type="InterPro" id="IPR038765">
    <property type="entry name" value="Papain-like_cys_pep_sf"/>
</dbReference>
<name>A0A1I6C021_9BACI</name>
<dbReference type="SUPFAM" id="SSF53955">
    <property type="entry name" value="Lysozyme-like"/>
    <property type="match status" value="1"/>
</dbReference>
<reference evidence="7 8" key="1">
    <citation type="submission" date="2016-10" db="EMBL/GenBank/DDBJ databases">
        <authorList>
            <person name="Varghese N."/>
            <person name="Submissions S."/>
        </authorList>
    </citation>
    <scope>NUCLEOTIDE SEQUENCE [LARGE SCALE GENOMIC DNA]</scope>
    <source>
        <strain evidence="7 8">DSM 13796</strain>
    </source>
</reference>
<dbReference type="GeneID" id="93713181"/>
<dbReference type="PROSITE" id="PS51935">
    <property type="entry name" value="NLPC_P60"/>
    <property type="match status" value="1"/>
</dbReference>
<organism evidence="7 8">
    <name type="scientific">Priestia endophytica DSM 13796</name>
    <dbReference type="NCBI Taxonomy" id="1121089"/>
    <lineage>
        <taxon>Bacteria</taxon>
        <taxon>Bacillati</taxon>
        <taxon>Bacillota</taxon>
        <taxon>Bacilli</taxon>
        <taxon>Bacillales</taxon>
        <taxon>Bacillaceae</taxon>
        <taxon>Priestia</taxon>
    </lineage>
</organism>
<dbReference type="CDD" id="cd16891">
    <property type="entry name" value="CwlT-like"/>
    <property type="match status" value="1"/>
</dbReference>
<keyword evidence="8" id="KW-1185">Reference proteome</keyword>
<feature type="transmembrane region" description="Helical" evidence="5">
    <location>
        <begin position="18"/>
        <end position="38"/>
    </location>
</feature>
<dbReference type="EMBL" id="FOXX01000019">
    <property type="protein sequence ID" value="SFQ86504.1"/>
    <property type="molecule type" value="Genomic_DNA"/>
</dbReference>
<protein>
    <submittedName>
        <fullName evidence="7">NlpC/P60 family protein</fullName>
    </submittedName>
</protein>
<keyword evidence="3" id="KW-0378">Hydrolase</keyword>
<dbReference type="RefSeq" id="WP_061802895.1">
    <property type="nucleotide sequence ID" value="NZ_FOXX01000019.1"/>
</dbReference>
<keyword evidence="4" id="KW-0788">Thiol protease</keyword>